<proteinExistence type="predicted"/>
<evidence type="ECO:0000313" key="2">
    <source>
        <dbReference type="Proteomes" id="UP000285232"/>
    </source>
</evidence>
<reference evidence="1 2" key="1">
    <citation type="journal article" date="2017" name="Int. J. Syst. Evol. Microbiol.">
        <title>Erythrobacter aquimixticola sp. nov., isolated from the junction between the ocean and a freshwater spring.</title>
        <authorList>
            <person name="Park S."/>
            <person name="Jung Y.T."/>
            <person name="Choi S.J."/>
            <person name="Yoon J.H."/>
        </authorList>
    </citation>
    <scope>NUCLEOTIDE SEQUENCE [LARGE SCALE GENOMIC DNA]</scope>
    <source>
        <strain evidence="1 2">JSSK-14</strain>
    </source>
</reference>
<keyword evidence="2" id="KW-1185">Reference proteome</keyword>
<accession>A0A419RTM4</accession>
<dbReference type="AlphaFoldDB" id="A0A419RTM4"/>
<dbReference type="EMBL" id="RAHX01000001">
    <property type="protein sequence ID" value="RJY09143.1"/>
    <property type="molecule type" value="Genomic_DNA"/>
</dbReference>
<protein>
    <submittedName>
        <fullName evidence="1">Uncharacterized protein</fullName>
    </submittedName>
</protein>
<comment type="caution">
    <text evidence="1">The sequence shown here is derived from an EMBL/GenBank/DDBJ whole genome shotgun (WGS) entry which is preliminary data.</text>
</comment>
<organism evidence="1 2">
    <name type="scientific">Aurantiacibacter aquimixticola</name>
    <dbReference type="NCBI Taxonomy" id="1958945"/>
    <lineage>
        <taxon>Bacteria</taxon>
        <taxon>Pseudomonadati</taxon>
        <taxon>Pseudomonadota</taxon>
        <taxon>Alphaproteobacteria</taxon>
        <taxon>Sphingomonadales</taxon>
        <taxon>Erythrobacteraceae</taxon>
        <taxon>Aurantiacibacter</taxon>
    </lineage>
</organism>
<dbReference type="Proteomes" id="UP000285232">
    <property type="component" value="Unassembled WGS sequence"/>
</dbReference>
<sequence length="64" mass="7516">MRATPLSANLWQQEKTRPCRLQMIHESLSRSHLNLLQSIPWCRMKVLLHRAIKLATKTRPLNKA</sequence>
<gene>
    <name evidence="1" type="ORF">D6201_07015</name>
</gene>
<evidence type="ECO:0000313" key="1">
    <source>
        <dbReference type="EMBL" id="RJY09143.1"/>
    </source>
</evidence>
<name>A0A419RTM4_9SPHN</name>